<feature type="domain" description="F-box" evidence="2">
    <location>
        <begin position="5"/>
        <end position="52"/>
    </location>
</feature>
<evidence type="ECO:0000256" key="1">
    <source>
        <dbReference type="SAM" id="MobiDB-lite"/>
    </source>
</evidence>
<reference evidence="3" key="1">
    <citation type="submission" date="2020-07" db="EMBL/GenBank/DDBJ databases">
        <title>Ethylene signaling mediates host invasion by parasitic plants.</title>
        <authorList>
            <person name="Yoshida S."/>
        </authorList>
    </citation>
    <scope>NUCLEOTIDE SEQUENCE</scope>
    <source>
        <strain evidence="3">Okayama</strain>
    </source>
</reference>
<dbReference type="PROSITE" id="PS50181">
    <property type="entry name" value="FBOX"/>
    <property type="match status" value="1"/>
</dbReference>
<dbReference type="PANTHER" id="PTHR38926">
    <property type="entry name" value="F-BOX DOMAIN CONTAINING PROTEIN, EXPRESSED"/>
    <property type="match status" value="1"/>
</dbReference>
<feature type="compositionally biased region" description="Acidic residues" evidence="1">
    <location>
        <begin position="261"/>
        <end position="274"/>
    </location>
</feature>
<feature type="region of interest" description="Disordered" evidence="1">
    <location>
        <begin position="244"/>
        <end position="280"/>
    </location>
</feature>
<proteinExistence type="predicted"/>
<dbReference type="EMBL" id="BMAC01000608">
    <property type="protein sequence ID" value="GFQ00097.1"/>
    <property type="molecule type" value="Genomic_DNA"/>
</dbReference>
<protein>
    <submittedName>
        <fullName evidence="3">Putative F-box/LRR-repeat protein 23</fullName>
    </submittedName>
</protein>
<dbReference type="InterPro" id="IPR036047">
    <property type="entry name" value="F-box-like_dom_sf"/>
</dbReference>
<evidence type="ECO:0000313" key="3">
    <source>
        <dbReference type="EMBL" id="GFQ00097.1"/>
    </source>
</evidence>
<dbReference type="Pfam" id="PF12937">
    <property type="entry name" value="F-box-like"/>
    <property type="match status" value="1"/>
</dbReference>
<gene>
    <name evidence="3" type="ORF">PHJA_002153700</name>
</gene>
<dbReference type="Gene3D" id="1.20.1280.50">
    <property type="match status" value="1"/>
</dbReference>
<sequence>MAPSVPPWVELPREITAAILHKLGAVEILTTAQNVCTTWRRVCRDPAMWRRIHIPYSGDLETTLHLDRMCRHAVDLSQGHLTDISIEFFGSDDLLLYISQRSSQLRRLQLTSSPGITGGGLCEAVKNLPLLENLHLHINNSLINEKDVENVGLSCPLKSFALNGCWSRYYFVPNVVALAIARSMPQLRHLQLLGNVMTNKLLEAIFYGCQHLESLDLRKCCNVRIDGDLERLLSQRIKDLRLPDDPLDDYPFPGVGYDEFYGIEDDDDDDDGDDDKLGSHDVDLVCDYFGSP</sequence>
<dbReference type="SUPFAM" id="SSF81383">
    <property type="entry name" value="F-box domain"/>
    <property type="match status" value="1"/>
</dbReference>
<keyword evidence="4" id="KW-1185">Reference proteome</keyword>
<dbReference type="CDD" id="cd22164">
    <property type="entry name" value="F-box_AtSKIP19-like"/>
    <property type="match status" value="1"/>
</dbReference>
<accession>A0A830CLC5</accession>
<dbReference type="SUPFAM" id="SSF52047">
    <property type="entry name" value="RNI-like"/>
    <property type="match status" value="1"/>
</dbReference>
<comment type="caution">
    <text evidence="3">The sequence shown here is derived from an EMBL/GenBank/DDBJ whole genome shotgun (WGS) entry which is preliminary data.</text>
</comment>
<dbReference type="AlphaFoldDB" id="A0A830CLC5"/>
<dbReference type="InterPro" id="IPR032675">
    <property type="entry name" value="LRR_dom_sf"/>
</dbReference>
<dbReference type="PANTHER" id="PTHR38926:SF2">
    <property type="entry name" value="F-BOX_LRR-REPEAT PROTEIN 21-RELATED"/>
    <property type="match status" value="1"/>
</dbReference>
<dbReference type="InterPro" id="IPR001810">
    <property type="entry name" value="F-box_dom"/>
</dbReference>
<evidence type="ECO:0000259" key="2">
    <source>
        <dbReference type="PROSITE" id="PS50181"/>
    </source>
</evidence>
<name>A0A830CLC5_9LAMI</name>
<dbReference type="Gene3D" id="3.80.10.10">
    <property type="entry name" value="Ribonuclease Inhibitor"/>
    <property type="match status" value="1"/>
</dbReference>
<evidence type="ECO:0000313" key="4">
    <source>
        <dbReference type="Proteomes" id="UP000653305"/>
    </source>
</evidence>
<dbReference type="Proteomes" id="UP000653305">
    <property type="component" value="Unassembled WGS sequence"/>
</dbReference>
<dbReference type="OrthoDB" id="2095648at2759"/>
<organism evidence="3 4">
    <name type="scientific">Phtheirospermum japonicum</name>
    <dbReference type="NCBI Taxonomy" id="374723"/>
    <lineage>
        <taxon>Eukaryota</taxon>
        <taxon>Viridiplantae</taxon>
        <taxon>Streptophyta</taxon>
        <taxon>Embryophyta</taxon>
        <taxon>Tracheophyta</taxon>
        <taxon>Spermatophyta</taxon>
        <taxon>Magnoliopsida</taxon>
        <taxon>eudicotyledons</taxon>
        <taxon>Gunneridae</taxon>
        <taxon>Pentapetalae</taxon>
        <taxon>asterids</taxon>
        <taxon>lamiids</taxon>
        <taxon>Lamiales</taxon>
        <taxon>Orobanchaceae</taxon>
        <taxon>Orobanchaceae incertae sedis</taxon>
        <taxon>Phtheirospermum</taxon>
    </lineage>
</organism>